<geneLocation type="mitochondrion" evidence="1"/>
<comment type="caution">
    <text evidence="1">The sequence shown here is derived from an EMBL/GenBank/DDBJ whole genome shotgun (WGS) entry which is preliminary data.</text>
</comment>
<keyword evidence="1" id="KW-0496">Mitochondrion</keyword>
<accession>A0A101LY70</accession>
<organism evidence="1">
    <name type="scientific">Picea glauca</name>
    <name type="common">White spruce</name>
    <name type="synonym">Pinus glauca</name>
    <dbReference type="NCBI Taxonomy" id="3330"/>
    <lineage>
        <taxon>Eukaryota</taxon>
        <taxon>Viridiplantae</taxon>
        <taxon>Streptophyta</taxon>
        <taxon>Embryophyta</taxon>
        <taxon>Tracheophyta</taxon>
        <taxon>Spermatophyta</taxon>
        <taxon>Pinopsida</taxon>
        <taxon>Pinidae</taxon>
        <taxon>Conifers I</taxon>
        <taxon>Pinales</taxon>
        <taxon>Pinaceae</taxon>
        <taxon>Picea</taxon>
    </lineage>
</organism>
<reference evidence="1" key="1">
    <citation type="journal article" date="2015" name="Genome Biol. Evol.">
        <title>Organellar Genomes of White Spruce (Picea glauca): Assembly and Annotation.</title>
        <authorList>
            <person name="Jackman S.D."/>
            <person name="Warren R.L."/>
            <person name="Gibb E.A."/>
            <person name="Vandervalk B.P."/>
            <person name="Mohamadi H."/>
            <person name="Chu J."/>
            <person name="Raymond A."/>
            <person name="Pleasance S."/>
            <person name="Coope R."/>
            <person name="Wildung M.R."/>
            <person name="Ritland C.E."/>
            <person name="Bousquet J."/>
            <person name="Jones S.J."/>
            <person name="Bohlmann J."/>
            <person name="Birol I."/>
        </authorList>
    </citation>
    <scope>NUCLEOTIDE SEQUENCE [LARGE SCALE GENOMIC DNA]</scope>
    <source>
        <tissue evidence="1">Flushing bud</tissue>
    </source>
</reference>
<gene>
    <name evidence="1" type="ORF">ABT39_MTgene5740</name>
</gene>
<dbReference type="AlphaFoldDB" id="A0A101LY70"/>
<protein>
    <submittedName>
        <fullName evidence="1">Uncharacterized protein</fullName>
    </submittedName>
</protein>
<sequence>MGAGEQLNRCNDKKVAEWDGRKQVPATYRTDSRVGLYLGLVPLLK</sequence>
<proteinExistence type="predicted"/>
<dbReference type="EMBL" id="LKAM01000007">
    <property type="protein sequence ID" value="KUM47554.1"/>
    <property type="molecule type" value="Genomic_DNA"/>
</dbReference>
<evidence type="ECO:0000313" key="1">
    <source>
        <dbReference type="EMBL" id="KUM47554.1"/>
    </source>
</evidence>
<name>A0A101LY70_PICGL</name>